<reference evidence="2 3" key="1">
    <citation type="submission" date="2017-09" db="EMBL/GenBank/DDBJ databases">
        <title>Genomics of the genus Arcobacter.</title>
        <authorList>
            <person name="Perez-Cataluna A."/>
            <person name="Figueras M.J."/>
            <person name="Salas-Masso N."/>
        </authorList>
    </citation>
    <scope>NUCLEOTIDE SEQUENCE [LARGE SCALE GENOMIC DNA]</scope>
    <source>
        <strain evidence="2 3">CECT 7386</strain>
    </source>
</reference>
<dbReference type="GO" id="GO:0016757">
    <property type="term" value="F:glycosyltransferase activity"/>
    <property type="evidence" value="ECO:0007669"/>
    <property type="project" value="UniProtKB-KW"/>
</dbReference>
<dbReference type="AlphaFoldDB" id="A0AAX2AJD5"/>
<protein>
    <submittedName>
        <fullName evidence="2">Phosphoribosyltransferase</fullName>
    </submittedName>
</protein>
<dbReference type="InterPro" id="IPR051910">
    <property type="entry name" value="ComF/GntX_DNA_util-trans"/>
</dbReference>
<dbReference type="RefSeq" id="WP_114841073.1">
    <property type="nucleotide sequence ID" value="NZ_CP031219.1"/>
</dbReference>
<name>A0AAX2AJD5_9BACT</name>
<organism evidence="2 3">
    <name type="scientific">Malaciobacter mytili LMG 24559</name>
    <dbReference type="NCBI Taxonomy" id="1032238"/>
    <lineage>
        <taxon>Bacteria</taxon>
        <taxon>Pseudomonadati</taxon>
        <taxon>Campylobacterota</taxon>
        <taxon>Epsilonproteobacteria</taxon>
        <taxon>Campylobacterales</taxon>
        <taxon>Arcobacteraceae</taxon>
        <taxon>Malaciobacter</taxon>
    </lineage>
</organism>
<proteinExistence type="inferred from homology"/>
<dbReference type="InterPro" id="IPR000836">
    <property type="entry name" value="PRTase_dom"/>
</dbReference>
<dbReference type="Proteomes" id="UP000290092">
    <property type="component" value="Unassembled WGS sequence"/>
</dbReference>
<keyword evidence="3" id="KW-1185">Reference proteome</keyword>
<dbReference type="PANTHER" id="PTHR47505:SF1">
    <property type="entry name" value="DNA UTILIZATION PROTEIN YHGH"/>
    <property type="match status" value="1"/>
</dbReference>
<evidence type="ECO:0000313" key="3">
    <source>
        <dbReference type="Proteomes" id="UP000290092"/>
    </source>
</evidence>
<gene>
    <name evidence="2" type="ORF">CP985_04380</name>
</gene>
<dbReference type="SUPFAM" id="SSF53271">
    <property type="entry name" value="PRTase-like"/>
    <property type="match status" value="1"/>
</dbReference>
<dbReference type="InterPro" id="IPR029057">
    <property type="entry name" value="PRTase-like"/>
</dbReference>
<keyword evidence="2" id="KW-0328">Glycosyltransferase</keyword>
<sequence length="190" mass="22328">MHCILCENLSFYIICKNCQNRYLQPSFYKREIEDGFFNYSFYALSEIQELINSKYYFYGDKVYKILAYLSFKTFALNFSYKQKVFAIAIDDHTRHDFSHTAILASSLKSKYILPKYNILKAQNHIKYAGKDLKYRQKNPRRFKVKNLTKQTTILCDDLITTGSTILEAKKALENKNNQVLFSLTLADAKI</sequence>
<dbReference type="EMBL" id="NXID01000011">
    <property type="protein sequence ID" value="RXK16281.1"/>
    <property type="molecule type" value="Genomic_DNA"/>
</dbReference>
<accession>A0AAX2AJD5</accession>
<dbReference type="CDD" id="cd06223">
    <property type="entry name" value="PRTases_typeI"/>
    <property type="match status" value="1"/>
</dbReference>
<dbReference type="Gene3D" id="3.40.50.2020">
    <property type="match status" value="1"/>
</dbReference>
<evidence type="ECO:0000313" key="2">
    <source>
        <dbReference type="EMBL" id="RXK16281.1"/>
    </source>
</evidence>
<comment type="caution">
    <text evidence="2">The sequence shown here is derived from an EMBL/GenBank/DDBJ whole genome shotgun (WGS) entry which is preliminary data.</text>
</comment>
<evidence type="ECO:0000256" key="1">
    <source>
        <dbReference type="ARBA" id="ARBA00008007"/>
    </source>
</evidence>
<dbReference type="PANTHER" id="PTHR47505">
    <property type="entry name" value="DNA UTILIZATION PROTEIN YHGH"/>
    <property type="match status" value="1"/>
</dbReference>
<dbReference type="KEGG" id="amyt:AMYT_0584"/>
<comment type="similarity">
    <text evidence="1">Belongs to the ComF/GntX family.</text>
</comment>
<keyword evidence="2" id="KW-0808">Transferase</keyword>